<dbReference type="Proteomes" id="UP000008672">
    <property type="component" value="Unassembled WGS sequence"/>
</dbReference>
<dbReference type="Pfam" id="PF07686">
    <property type="entry name" value="V-set"/>
    <property type="match status" value="1"/>
</dbReference>
<sequence>MANLYLLLLLVTCPCFSDQAATFRQTTPVMSVSPANKVTLECSVSNGNVEEIGMSWIRQTPGKAPEGVLYFKKDQTVYRAPNITERFVPSRDSSVSKFFLTISDVCETDDSVYFCFIYYTDGAQSWGEGTRVKVLRSDLPAPSVNLLPPAPKEMASSGTITLTCLVSGFYPGFIEVLWSVDSTQRSTGVTTSPVALSSDQTYLLSSYLSMPTAEWDQGKLFSCGVRHESRETLVQKSISINTCK</sequence>
<protein>
    <recommendedName>
        <fullName evidence="4">Ig-like domain-containing protein</fullName>
    </recommendedName>
</protein>
<dbReference type="InterPro" id="IPR036179">
    <property type="entry name" value="Ig-like_dom_sf"/>
</dbReference>
<keyword evidence="6" id="KW-1185">Reference proteome</keyword>
<keyword evidence="2" id="KW-0393">Immunoglobulin domain</keyword>
<dbReference type="PANTHER" id="PTHR23411">
    <property type="entry name" value="TAPASIN"/>
    <property type="match status" value="1"/>
</dbReference>
<feature type="domain" description="Ig-like" evidence="4">
    <location>
        <begin position="142"/>
        <end position="239"/>
    </location>
</feature>
<dbReference type="FunFam" id="2.60.40.10:FF:000283">
    <property type="entry name" value="Immunoglobulin kappa constant"/>
    <property type="match status" value="1"/>
</dbReference>
<dbReference type="InterPro" id="IPR050380">
    <property type="entry name" value="Immune_Resp_Modulators"/>
</dbReference>
<dbReference type="FunCoup" id="H3A0H6">
    <property type="interactions" value="227"/>
</dbReference>
<dbReference type="EMBL" id="AFYH01256522">
    <property type="status" value="NOT_ANNOTATED_CDS"/>
    <property type="molecule type" value="Genomic_DNA"/>
</dbReference>
<accession>H3A0H6</accession>
<organism evidence="5 6">
    <name type="scientific">Latimeria chalumnae</name>
    <name type="common">Coelacanth</name>
    <dbReference type="NCBI Taxonomy" id="7897"/>
    <lineage>
        <taxon>Eukaryota</taxon>
        <taxon>Metazoa</taxon>
        <taxon>Chordata</taxon>
        <taxon>Craniata</taxon>
        <taxon>Vertebrata</taxon>
        <taxon>Euteleostomi</taxon>
        <taxon>Coelacanthiformes</taxon>
        <taxon>Coelacanthidae</taxon>
        <taxon>Latimeria</taxon>
    </lineage>
</organism>
<dbReference type="SMART" id="SM00407">
    <property type="entry name" value="IGc1"/>
    <property type="match status" value="1"/>
</dbReference>
<dbReference type="Bgee" id="ENSLACG00000002818">
    <property type="expression patterns" value="Expressed in mesonephros"/>
</dbReference>
<dbReference type="Gene3D" id="2.60.40.10">
    <property type="entry name" value="Immunoglobulins"/>
    <property type="match status" value="2"/>
</dbReference>
<evidence type="ECO:0000259" key="4">
    <source>
        <dbReference type="PROSITE" id="PS50835"/>
    </source>
</evidence>
<feature type="signal peptide" evidence="3">
    <location>
        <begin position="1"/>
        <end position="22"/>
    </location>
</feature>
<dbReference type="InterPro" id="IPR003597">
    <property type="entry name" value="Ig_C1-set"/>
</dbReference>
<dbReference type="OMA" id="RHENDND"/>
<dbReference type="SMART" id="SM00406">
    <property type="entry name" value="IGv"/>
    <property type="match status" value="1"/>
</dbReference>
<dbReference type="PROSITE" id="PS50835">
    <property type="entry name" value="IG_LIKE"/>
    <property type="match status" value="2"/>
</dbReference>
<dbReference type="SUPFAM" id="SSF48726">
    <property type="entry name" value="Immunoglobulin"/>
    <property type="match status" value="2"/>
</dbReference>
<keyword evidence="1" id="KW-1015">Disulfide bond</keyword>
<dbReference type="InterPro" id="IPR013783">
    <property type="entry name" value="Ig-like_fold"/>
</dbReference>
<dbReference type="Ensembl" id="ENSLACT00000003177.1">
    <property type="protein sequence ID" value="ENSLACP00000003147.1"/>
    <property type="gene ID" value="ENSLACG00000002818.1"/>
</dbReference>
<evidence type="ECO:0000256" key="2">
    <source>
        <dbReference type="ARBA" id="ARBA00023319"/>
    </source>
</evidence>
<evidence type="ECO:0000313" key="6">
    <source>
        <dbReference type="Proteomes" id="UP000008672"/>
    </source>
</evidence>
<dbReference type="InterPro" id="IPR003599">
    <property type="entry name" value="Ig_sub"/>
</dbReference>
<evidence type="ECO:0000256" key="3">
    <source>
        <dbReference type="SAM" id="SignalP"/>
    </source>
</evidence>
<dbReference type="Pfam" id="PF07654">
    <property type="entry name" value="C1-set"/>
    <property type="match status" value="1"/>
</dbReference>
<feature type="domain" description="Ig-like" evidence="4">
    <location>
        <begin position="14"/>
        <end position="115"/>
    </location>
</feature>
<keyword evidence="3" id="KW-0732">Signal</keyword>
<dbReference type="InterPro" id="IPR013106">
    <property type="entry name" value="Ig_V-set"/>
</dbReference>
<evidence type="ECO:0000256" key="1">
    <source>
        <dbReference type="ARBA" id="ARBA00023157"/>
    </source>
</evidence>
<dbReference type="InParanoid" id="H3A0H6"/>
<dbReference type="AlphaFoldDB" id="H3A0H6"/>
<reference evidence="6" key="1">
    <citation type="submission" date="2011-08" db="EMBL/GenBank/DDBJ databases">
        <title>The draft genome of Latimeria chalumnae.</title>
        <authorList>
            <person name="Di Palma F."/>
            <person name="Alfoldi J."/>
            <person name="Johnson J."/>
            <person name="Berlin A."/>
            <person name="Gnerre S."/>
            <person name="Jaffe D."/>
            <person name="MacCallum I."/>
            <person name="Young S."/>
            <person name="Walker B.J."/>
            <person name="Lander E."/>
            <person name="Lindblad-Toh K."/>
        </authorList>
    </citation>
    <scope>NUCLEOTIDE SEQUENCE [LARGE SCALE GENOMIC DNA]</scope>
    <source>
        <strain evidence="6">Wild caught</strain>
    </source>
</reference>
<dbReference type="HOGENOM" id="CLU_077975_3_1_1"/>
<dbReference type="InterPro" id="IPR007110">
    <property type="entry name" value="Ig-like_dom"/>
</dbReference>
<evidence type="ECO:0000313" key="5">
    <source>
        <dbReference type="Ensembl" id="ENSLACP00000003147.1"/>
    </source>
</evidence>
<dbReference type="STRING" id="7897.ENSLACP00000003147"/>
<dbReference type="CDD" id="cd00099">
    <property type="entry name" value="IgV"/>
    <property type="match status" value="1"/>
</dbReference>
<dbReference type="eggNOG" id="ENOG502RZRZ">
    <property type="taxonomic scope" value="Eukaryota"/>
</dbReference>
<name>H3A0H6_LATCH</name>
<dbReference type="EMBL" id="AFYH01256521">
    <property type="status" value="NOT_ANNOTATED_CDS"/>
    <property type="molecule type" value="Genomic_DNA"/>
</dbReference>
<feature type="chain" id="PRO_5003579820" description="Ig-like domain-containing protein" evidence="3">
    <location>
        <begin position="23"/>
        <end position="244"/>
    </location>
</feature>
<proteinExistence type="predicted"/>
<dbReference type="EMBL" id="AFYH01256520">
    <property type="status" value="NOT_ANNOTATED_CDS"/>
    <property type="molecule type" value="Genomic_DNA"/>
</dbReference>
<reference evidence="5" key="2">
    <citation type="submission" date="2025-08" db="UniProtKB">
        <authorList>
            <consortium name="Ensembl"/>
        </authorList>
    </citation>
    <scope>IDENTIFICATION</scope>
</reference>
<reference evidence="5" key="3">
    <citation type="submission" date="2025-09" db="UniProtKB">
        <authorList>
            <consortium name="Ensembl"/>
        </authorList>
    </citation>
    <scope>IDENTIFICATION</scope>
</reference>
<dbReference type="GeneTree" id="ENSGT00940000154869"/>
<dbReference type="SMART" id="SM00409">
    <property type="entry name" value="IG"/>
    <property type="match status" value="2"/>
</dbReference>